<evidence type="ECO:0000313" key="2">
    <source>
        <dbReference type="Proteomes" id="UP001267638"/>
    </source>
</evidence>
<dbReference type="EMBL" id="JAVDWV010000023">
    <property type="protein sequence ID" value="MDR7156933.1"/>
    <property type="molecule type" value="Genomic_DNA"/>
</dbReference>
<dbReference type="RefSeq" id="WP_310227473.1">
    <property type="nucleotide sequence ID" value="NZ_JAVDWV010000023.1"/>
</dbReference>
<accession>A0ABU1X5S6</accession>
<gene>
    <name evidence="1" type="ORF">J2W40_003779</name>
</gene>
<proteinExistence type="predicted"/>
<sequence>MQGRTDRRQFWGALDPRYRRQDIGAINLGGGAQTITIRPLTAEGTPASVKITTLQLEPMPLANLEIRARP</sequence>
<organism evidence="1 2">
    <name type="scientific">Sphingobium xenophagum</name>
    <dbReference type="NCBI Taxonomy" id="121428"/>
    <lineage>
        <taxon>Bacteria</taxon>
        <taxon>Pseudomonadati</taxon>
        <taxon>Pseudomonadota</taxon>
        <taxon>Alphaproteobacteria</taxon>
        <taxon>Sphingomonadales</taxon>
        <taxon>Sphingomonadaceae</taxon>
        <taxon>Sphingobium</taxon>
    </lineage>
</organism>
<dbReference type="Proteomes" id="UP001267638">
    <property type="component" value="Unassembled WGS sequence"/>
</dbReference>
<comment type="caution">
    <text evidence="1">The sequence shown here is derived from an EMBL/GenBank/DDBJ whole genome shotgun (WGS) entry which is preliminary data.</text>
</comment>
<reference evidence="1 2" key="1">
    <citation type="submission" date="2023-07" db="EMBL/GenBank/DDBJ databases">
        <title>Sorghum-associated microbial communities from plants grown in Nebraska, USA.</title>
        <authorList>
            <person name="Schachtman D."/>
        </authorList>
    </citation>
    <scope>NUCLEOTIDE SEQUENCE [LARGE SCALE GENOMIC DNA]</scope>
    <source>
        <strain evidence="1 2">4256</strain>
    </source>
</reference>
<name>A0ABU1X5S6_SPHXE</name>
<evidence type="ECO:0000313" key="1">
    <source>
        <dbReference type="EMBL" id="MDR7156933.1"/>
    </source>
</evidence>
<protein>
    <submittedName>
        <fullName evidence="1">Uncharacterized protein</fullName>
    </submittedName>
</protein>
<keyword evidence="2" id="KW-1185">Reference proteome</keyword>